<keyword evidence="2" id="KW-1185">Reference proteome</keyword>
<evidence type="ECO:0000313" key="1">
    <source>
        <dbReference type="EMBL" id="ODQ99901.1"/>
    </source>
</evidence>
<dbReference type="RefSeq" id="WP_069402940.1">
    <property type="nucleotide sequence ID" value="NZ_JACKTB010000050.1"/>
</dbReference>
<evidence type="ECO:0008006" key="3">
    <source>
        <dbReference type="Google" id="ProtNLM"/>
    </source>
</evidence>
<dbReference type="EMBL" id="MIHC01000071">
    <property type="protein sequence ID" value="ODQ99901.1"/>
    <property type="molecule type" value="Genomic_DNA"/>
</dbReference>
<evidence type="ECO:0000313" key="2">
    <source>
        <dbReference type="Proteomes" id="UP000094224"/>
    </source>
</evidence>
<accession>A0A1E3SCU1</accession>
<organism evidence="1 2">
    <name type="scientific">Mycobacterium sherrisii</name>
    <dbReference type="NCBI Taxonomy" id="243061"/>
    <lineage>
        <taxon>Bacteria</taxon>
        <taxon>Bacillati</taxon>
        <taxon>Actinomycetota</taxon>
        <taxon>Actinomycetes</taxon>
        <taxon>Mycobacteriales</taxon>
        <taxon>Mycobacteriaceae</taxon>
        <taxon>Mycobacterium</taxon>
        <taxon>Mycobacterium simiae complex</taxon>
    </lineage>
</organism>
<dbReference type="STRING" id="243061.AWC25_11740"/>
<dbReference type="AlphaFoldDB" id="A0A1E3SCU1"/>
<protein>
    <recommendedName>
        <fullName evidence="3">DUF2384 domain-containing protein</fullName>
    </recommendedName>
</protein>
<dbReference type="Proteomes" id="UP000094224">
    <property type="component" value="Unassembled WGS sequence"/>
</dbReference>
<gene>
    <name evidence="1" type="ORF">BHQ21_24870</name>
</gene>
<reference evidence="2" key="1">
    <citation type="submission" date="2016-09" db="EMBL/GenBank/DDBJ databases">
        <authorList>
            <person name="Greninger A.L."/>
            <person name="Jerome K.R."/>
            <person name="Mcnair B."/>
            <person name="Wallis C."/>
            <person name="Fang F."/>
        </authorList>
    </citation>
    <scope>NUCLEOTIDE SEQUENCE [LARGE SCALE GENOMIC DNA]</scope>
    <source>
        <strain evidence="2">BC1_M4</strain>
    </source>
</reference>
<proteinExistence type="predicted"/>
<sequence length="243" mass="26924">MMPDYDIAEVDDGLEIRGVTRRELTEALQLLNLFGGTEGQYKAIGLTAYDWFLRQVRNAVVHDPQGGAHVREFLELFNAIRTLQAEHVEASREGLLRALMGHGVSLTPAATLSQAKRLATHRNALLATPFHTYTSLSEQRGSSESNTRTWVARRRQVHKLFTVDHDGRTLIPAFQFDEHGKLRTELAPILAALAEGGVRDWSLWTWLTSPTSFLSGEVPERVATTDPARALRAAQRFAAGAAA</sequence>
<dbReference type="OrthoDB" id="4801736at2"/>
<comment type="caution">
    <text evidence="1">The sequence shown here is derived from an EMBL/GenBank/DDBJ whole genome shotgun (WGS) entry which is preliminary data.</text>
</comment>
<name>A0A1E3SCU1_9MYCO</name>